<feature type="region of interest" description="Disordered" evidence="1">
    <location>
        <begin position="96"/>
        <end position="122"/>
    </location>
</feature>
<dbReference type="EMBL" id="JAUKUD010000002">
    <property type="protein sequence ID" value="KAK0752145.1"/>
    <property type="molecule type" value="Genomic_DNA"/>
</dbReference>
<dbReference type="Proteomes" id="UP001172155">
    <property type="component" value="Unassembled WGS sequence"/>
</dbReference>
<accession>A0AA40KAQ0</accession>
<sequence>MDGSRLVRAGLVLSVRVRAAAVYRNPLGPAVGQGGGQSRWGYMFISFILLCFRLPIDRERGGNLGYTIWDCLDAKRSVVMWSRWRKVILEIDRPQSRRRGLPCSHHHSPPKGTGHAGDIQIP</sequence>
<organism evidence="2 3">
    <name type="scientific">Schizothecium vesticola</name>
    <dbReference type="NCBI Taxonomy" id="314040"/>
    <lineage>
        <taxon>Eukaryota</taxon>
        <taxon>Fungi</taxon>
        <taxon>Dikarya</taxon>
        <taxon>Ascomycota</taxon>
        <taxon>Pezizomycotina</taxon>
        <taxon>Sordariomycetes</taxon>
        <taxon>Sordariomycetidae</taxon>
        <taxon>Sordariales</taxon>
        <taxon>Schizotheciaceae</taxon>
        <taxon>Schizothecium</taxon>
    </lineage>
</organism>
<evidence type="ECO:0000313" key="2">
    <source>
        <dbReference type="EMBL" id="KAK0752145.1"/>
    </source>
</evidence>
<dbReference type="AlphaFoldDB" id="A0AA40KAQ0"/>
<proteinExistence type="predicted"/>
<evidence type="ECO:0000256" key="1">
    <source>
        <dbReference type="SAM" id="MobiDB-lite"/>
    </source>
</evidence>
<feature type="compositionally biased region" description="Basic residues" evidence="1">
    <location>
        <begin position="96"/>
        <end position="109"/>
    </location>
</feature>
<evidence type="ECO:0000313" key="3">
    <source>
        <dbReference type="Proteomes" id="UP001172155"/>
    </source>
</evidence>
<comment type="caution">
    <text evidence="2">The sequence shown here is derived from an EMBL/GenBank/DDBJ whole genome shotgun (WGS) entry which is preliminary data.</text>
</comment>
<gene>
    <name evidence="2" type="ORF">B0T18DRAFT_404217</name>
</gene>
<name>A0AA40KAQ0_9PEZI</name>
<protein>
    <submittedName>
        <fullName evidence="2">Uncharacterized protein</fullName>
    </submittedName>
</protein>
<keyword evidence="3" id="KW-1185">Reference proteome</keyword>
<reference evidence="2" key="1">
    <citation type="submission" date="2023-06" db="EMBL/GenBank/DDBJ databases">
        <title>Genome-scale phylogeny and comparative genomics of the fungal order Sordariales.</title>
        <authorList>
            <consortium name="Lawrence Berkeley National Laboratory"/>
            <person name="Hensen N."/>
            <person name="Bonometti L."/>
            <person name="Westerberg I."/>
            <person name="Brannstrom I.O."/>
            <person name="Guillou S."/>
            <person name="Cros-Aarteil S."/>
            <person name="Calhoun S."/>
            <person name="Haridas S."/>
            <person name="Kuo A."/>
            <person name="Mondo S."/>
            <person name="Pangilinan J."/>
            <person name="Riley R."/>
            <person name="LaButti K."/>
            <person name="Andreopoulos B."/>
            <person name="Lipzen A."/>
            <person name="Chen C."/>
            <person name="Yanf M."/>
            <person name="Daum C."/>
            <person name="Ng V."/>
            <person name="Clum A."/>
            <person name="Steindorff A."/>
            <person name="Ohm R."/>
            <person name="Martin F."/>
            <person name="Silar P."/>
            <person name="Natvig D."/>
            <person name="Lalanne C."/>
            <person name="Gautier V."/>
            <person name="Ament-velasquez S.L."/>
            <person name="Kruys A."/>
            <person name="Hutchinson M.I."/>
            <person name="Powell A.J."/>
            <person name="Barry K."/>
            <person name="Miller A.N."/>
            <person name="Grigoriev I.V."/>
            <person name="Debuchy R."/>
            <person name="Gladieux P."/>
            <person name="Thoren M.H."/>
            <person name="Johannesson H."/>
        </authorList>
    </citation>
    <scope>NUCLEOTIDE SEQUENCE</scope>
    <source>
        <strain evidence="2">SMH3187-1</strain>
    </source>
</reference>